<dbReference type="SUPFAM" id="SSF52833">
    <property type="entry name" value="Thioredoxin-like"/>
    <property type="match status" value="1"/>
</dbReference>
<keyword evidence="4" id="KW-0676">Redox-active center</keyword>
<dbReference type="KEGG" id="prh:LT40_05720"/>
<accession>A0A089YRE2</accession>
<dbReference type="GO" id="GO:0030313">
    <property type="term" value="C:cell envelope"/>
    <property type="evidence" value="ECO:0007669"/>
    <property type="project" value="UniProtKB-SubCell"/>
</dbReference>
<organism evidence="7 8">
    <name type="scientific">Pseudomonas rhizosphaerae</name>
    <dbReference type="NCBI Taxonomy" id="216142"/>
    <lineage>
        <taxon>Bacteria</taxon>
        <taxon>Pseudomonadati</taxon>
        <taxon>Pseudomonadota</taxon>
        <taxon>Gammaproteobacteria</taxon>
        <taxon>Pseudomonadales</taxon>
        <taxon>Pseudomonadaceae</taxon>
        <taxon>Pseudomonas</taxon>
    </lineage>
</organism>
<protein>
    <submittedName>
        <fullName evidence="7">Peroxiredoxin</fullName>
    </submittedName>
</protein>
<evidence type="ECO:0000313" key="8">
    <source>
        <dbReference type="Proteomes" id="UP000029499"/>
    </source>
</evidence>
<feature type="signal peptide" evidence="5">
    <location>
        <begin position="1"/>
        <end position="27"/>
    </location>
</feature>
<dbReference type="Pfam" id="PF00578">
    <property type="entry name" value="AhpC-TSA"/>
    <property type="match status" value="1"/>
</dbReference>
<dbReference type="PANTHER" id="PTHR42852:SF6">
    <property type="entry name" value="THIOL:DISULFIDE INTERCHANGE PROTEIN DSBE"/>
    <property type="match status" value="1"/>
</dbReference>
<feature type="domain" description="Thioredoxin" evidence="6">
    <location>
        <begin position="16"/>
        <end position="158"/>
    </location>
</feature>
<keyword evidence="3" id="KW-1015">Disulfide bond</keyword>
<dbReference type="CDD" id="cd02966">
    <property type="entry name" value="TlpA_like_family"/>
    <property type="match status" value="1"/>
</dbReference>
<evidence type="ECO:0000256" key="3">
    <source>
        <dbReference type="ARBA" id="ARBA00023157"/>
    </source>
</evidence>
<evidence type="ECO:0000256" key="5">
    <source>
        <dbReference type="SAM" id="SignalP"/>
    </source>
</evidence>
<dbReference type="eggNOG" id="COG0526">
    <property type="taxonomic scope" value="Bacteria"/>
</dbReference>
<dbReference type="GO" id="GO:0016209">
    <property type="term" value="F:antioxidant activity"/>
    <property type="evidence" value="ECO:0007669"/>
    <property type="project" value="InterPro"/>
</dbReference>
<keyword evidence="8" id="KW-1185">Reference proteome</keyword>
<sequence>MRWRIKANLAQLAGLLLAAALLGGCGADYGPDQHGNPVSAKTLDKQWLVVNYWAVWCGPCRREIPELNALSQSLQGQGVSVVGVNFDNLQGDELKAAASTLGIDFTVLAQDPAPRFDLPRSQALPVTFIIDAQGKLRDQLMGEQTAAGIEARLATLQGGER</sequence>
<dbReference type="InterPro" id="IPR000866">
    <property type="entry name" value="AhpC/TSA"/>
</dbReference>
<dbReference type="InterPro" id="IPR036249">
    <property type="entry name" value="Thioredoxin-like_sf"/>
</dbReference>
<dbReference type="RefSeq" id="WP_043187472.1">
    <property type="nucleotide sequence ID" value="NZ_CP009533.1"/>
</dbReference>
<feature type="chain" id="PRO_5001852179" evidence="5">
    <location>
        <begin position="28"/>
        <end position="161"/>
    </location>
</feature>
<evidence type="ECO:0000259" key="6">
    <source>
        <dbReference type="PROSITE" id="PS51352"/>
    </source>
</evidence>
<dbReference type="Proteomes" id="UP000029499">
    <property type="component" value="Chromosome"/>
</dbReference>
<name>A0A089YRE2_9PSED</name>
<comment type="subcellular location">
    <subcellularLocation>
        <location evidence="1">Cell envelope</location>
    </subcellularLocation>
</comment>
<dbReference type="PROSITE" id="PS51352">
    <property type="entry name" value="THIOREDOXIN_2"/>
    <property type="match status" value="1"/>
</dbReference>
<dbReference type="Gene3D" id="3.40.30.10">
    <property type="entry name" value="Glutaredoxin"/>
    <property type="match status" value="1"/>
</dbReference>
<dbReference type="PANTHER" id="PTHR42852">
    <property type="entry name" value="THIOL:DISULFIDE INTERCHANGE PROTEIN DSBE"/>
    <property type="match status" value="1"/>
</dbReference>
<dbReference type="GO" id="GO:0017004">
    <property type="term" value="P:cytochrome complex assembly"/>
    <property type="evidence" value="ECO:0007669"/>
    <property type="project" value="UniProtKB-KW"/>
</dbReference>
<dbReference type="PROSITE" id="PS51257">
    <property type="entry name" value="PROKAR_LIPOPROTEIN"/>
    <property type="match status" value="1"/>
</dbReference>
<dbReference type="AlphaFoldDB" id="A0A089YRE2"/>
<evidence type="ECO:0000256" key="1">
    <source>
        <dbReference type="ARBA" id="ARBA00004196"/>
    </source>
</evidence>
<keyword evidence="5" id="KW-0732">Signal</keyword>
<dbReference type="InterPro" id="IPR017937">
    <property type="entry name" value="Thioredoxin_CS"/>
</dbReference>
<keyword evidence="2" id="KW-0201">Cytochrome c-type biogenesis</keyword>
<reference evidence="7 8" key="1">
    <citation type="journal article" date="2015" name="J. Biotechnol.">
        <title>Complete genome sequence of Pseudomonas rhizosphaerae IH5T (=DSM 16299T), a phosphate-solubilizing rhizobacterium for bacterial biofertilizer.</title>
        <authorList>
            <person name="Kwak Y."/>
            <person name="Jung B.K."/>
            <person name="Shin J.H."/>
        </authorList>
    </citation>
    <scope>NUCLEOTIDE SEQUENCE [LARGE SCALE GENOMIC DNA]</scope>
    <source>
        <strain evidence="7">DSM 16299</strain>
    </source>
</reference>
<dbReference type="InterPro" id="IPR013766">
    <property type="entry name" value="Thioredoxin_domain"/>
</dbReference>
<dbReference type="PROSITE" id="PS00194">
    <property type="entry name" value="THIOREDOXIN_1"/>
    <property type="match status" value="1"/>
</dbReference>
<evidence type="ECO:0000313" key="7">
    <source>
        <dbReference type="EMBL" id="AIS16932.1"/>
    </source>
</evidence>
<gene>
    <name evidence="7" type="ORF">LT40_05720</name>
</gene>
<dbReference type="EMBL" id="CP009533">
    <property type="protein sequence ID" value="AIS16932.1"/>
    <property type="molecule type" value="Genomic_DNA"/>
</dbReference>
<dbReference type="HOGENOM" id="CLU_042529_11_5_6"/>
<dbReference type="InterPro" id="IPR050553">
    <property type="entry name" value="Thioredoxin_ResA/DsbE_sf"/>
</dbReference>
<evidence type="ECO:0000256" key="2">
    <source>
        <dbReference type="ARBA" id="ARBA00022748"/>
    </source>
</evidence>
<dbReference type="GO" id="GO:0015036">
    <property type="term" value="F:disulfide oxidoreductase activity"/>
    <property type="evidence" value="ECO:0007669"/>
    <property type="project" value="UniProtKB-ARBA"/>
</dbReference>
<dbReference type="OrthoDB" id="9796554at2"/>
<dbReference type="STRING" id="216142.LT40_05720"/>
<proteinExistence type="predicted"/>
<evidence type="ECO:0000256" key="4">
    <source>
        <dbReference type="ARBA" id="ARBA00023284"/>
    </source>
</evidence>